<organism evidence="15">
    <name type="scientific">Solanum lycopersicum</name>
    <name type="common">Tomato</name>
    <name type="synonym">Lycopersicon esculentum</name>
    <dbReference type="NCBI Taxonomy" id="4081"/>
    <lineage>
        <taxon>Eukaryota</taxon>
        <taxon>Viridiplantae</taxon>
        <taxon>Streptophyta</taxon>
        <taxon>Embryophyta</taxon>
        <taxon>Tracheophyta</taxon>
        <taxon>Spermatophyta</taxon>
        <taxon>Magnoliopsida</taxon>
        <taxon>eudicotyledons</taxon>
        <taxon>Gunneridae</taxon>
        <taxon>Pentapetalae</taxon>
        <taxon>asterids</taxon>
        <taxon>lamiids</taxon>
        <taxon>Solanales</taxon>
        <taxon>Solanaceae</taxon>
        <taxon>Solanoideae</taxon>
        <taxon>Solaneae</taxon>
        <taxon>Solanum</taxon>
        <taxon>Solanum subgen. Lycopersicon</taxon>
    </lineage>
</organism>
<accession>A0A3Q7IP86</accession>
<dbReference type="SUPFAM" id="SSF57850">
    <property type="entry name" value="RING/U-box"/>
    <property type="match status" value="1"/>
</dbReference>
<evidence type="ECO:0000256" key="11">
    <source>
        <dbReference type="ARBA" id="ARBA00025721"/>
    </source>
</evidence>
<protein>
    <recommendedName>
        <fullName evidence="3">RING-type E3 ubiquitin transferase</fullName>
        <ecNumber evidence="3">2.3.2.27</ecNumber>
    </recommendedName>
</protein>
<evidence type="ECO:0000256" key="2">
    <source>
        <dbReference type="ARBA" id="ARBA00004906"/>
    </source>
</evidence>
<feature type="domain" description="RING-type" evidence="14">
    <location>
        <begin position="279"/>
        <end position="318"/>
    </location>
</feature>
<evidence type="ECO:0000256" key="7">
    <source>
        <dbReference type="ARBA" id="ARBA00022771"/>
    </source>
</evidence>
<evidence type="ECO:0000256" key="13">
    <source>
        <dbReference type="SAM" id="MobiDB-lite"/>
    </source>
</evidence>
<dbReference type="InterPro" id="IPR045194">
    <property type="entry name" value="MGRN1/RNF157-like"/>
</dbReference>
<keyword evidence="8" id="KW-0833">Ubl conjugation pathway</keyword>
<dbReference type="InterPro" id="IPR058981">
    <property type="entry name" value="MGRN1/RNF157-like_N"/>
</dbReference>
<proteinExistence type="inferred from homology"/>
<dbReference type="PROSITE" id="PS50089">
    <property type="entry name" value="ZF_RING_2"/>
    <property type="match status" value="1"/>
</dbReference>
<comment type="pathway">
    <text evidence="2">Protein modification; protein ubiquitination.</text>
</comment>
<dbReference type="KEGG" id="sly:101268819"/>
<reference evidence="15" key="2">
    <citation type="submission" date="2019-01" db="UniProtKB">
        <authorList>
            <consortium name="EnsemblPlants"/>
        </authorList>
    </citation>
    <scope>IDENTIFICATION</scope>
    <source>
        <strain evidence="15">cv. Heinz 1706</strain>
    </source>
</reference>
<dbReference type="Pfam" id="PF26192">
    <property type="entry name" value="RNF157-like_N"/>
    <property type="match status" value="1"/>
</dbReference>
<evidence type="ECO:0000256" key="8">
    <source>
        <dbReference type="ARBA" id="ARBA00022786"/>
    </source>
</evidence>
<dbReference type="PANTHER" id="PTHR22996:SF17">
    <property type="entry name" value="RING-TYPE E3 UBIQUITIN TRANSFERASE"/>
    <property type="match status" value="1"/>
</dbReference>
<sequence>MGNTGSNGMNGRRRNYSHRRSHLPQREITGNSYVFDAASPPYSYQQNRNTTPYYQYPGYYPPPYEQHSHHPMNPNYANWVNGGYPCGPPMIPPTPAPYVEHQKAVTIRNDVNLKKETLRIEADEANPGKYLVAFDFDATVAGSLTVIFFAKEGEDCCLTPMKESLLPPITIQFKKGLSQKFRQSSRSGIDVSMFGEADLCNADIYELAVKAEALEDGNAVSTNFQITQAVFEKEKGEFKIRVVKQILWVNGMRYELQEIYGIGNSVDKDFDGNDNGKECVVCLSEPRDTTVLPCRHMCMCSGCAQVLRFQTNRCPICRQPVERFLEIKVSEAAEE</sequence>
<keyword evidence="6" id="KW-0479">Metal-binding</keyword>
<evidence type="ECO:0000313" key="15">
    <source>
        <dbReference type="EnsemblPlants" id="Solyc10g086080.2.1"/>
    </source>
</evidence>
<dbReference type="PANTHER" id="PTHR22996">
    <property type="entry name" value="MAHOGUNIN"/>
    <property type="match status" value="1"/>
</dbReference>
<evidence type="ECO:0000256" key="4">
    <source>
        <dbReference type="ARBA" id="ARBA00022679"/>
    </source>
</evidence>
<evidence type="ECO:0000256" key="5">
    <source>
        <dbReference type="ARBA" id="ARBA00022707"/>
    </source>
</evidence>
<dbReference type="EnsemblPlants" id="Solyc10g086080.2.1">
    <property type="protein sequence ID" value="Solyc10g086080.2.1"/>
    <property type="gene ID" value="Solyc10g086080.2"/>
</dbReference>
<dbReference type="InterPro" id="IPR001841">
    <property type="entry name" value="Znf_RING"/>
</dbReference>
<dbReference type="OrthoDB" id="1711136at2759"/>
<reference evidence="15" key="1">
    <citation type="journal article" date="2012" name="Nature">
        <title>The tomato genome sequence provides insights into fleshy fruit evolution.</title>
        <authorList>
            <consortium name="Tomato Genome Consortium"/>
        </authorList>
    </citation>
    <scope>NUCLEOTIDE SEQUENCE [LARGE SCALE GENOMIC DNA]</scope>
    <source>
        <strain evidence="15">cv. Heinz 1706</strain>
    </source>
</reference>
<dbReference type="SMART" id="SM00184">
    <property type="entry name" value="RING"/>
    <property type="match status" value="1"/>
</dbReference>
<dbReference type="EC" id="2.3.2.27" evidence="3"/>
<dbReference type="Gene3D" id="3.30.40.10">
    <property type="entry name" value="Zinc/RING finger domain, C3HC4 (zinc finger)"/>
    <property type="match status" value="1"/>
</dbReference>
<keyword evidence="7 12" id="KW-0863">Zinc-finger</keyword>
<dbReference type="InterPro" id="IPR013083">
    <property type="entry name" value="Znf_RING/FYVE/PHD"/>
</dbReference>
<keyword evidence="4" id="KW-0808">Transferase</keyword>
<dbReference type="FunFam" id="3.30.40.10:FF:000115">
    <property type="entry name" value="probable E3 ubiquitin-protein ligase LOG2"/>
    <property type="match status" value="1"/>
</dbReference>
<dbReference type="PaxDb" id="4081-Solyc10g086080.1.1"/>
<dbReference type="InterPro" id="IPR045195">
    <property type="entry name" value="LOG2-like_mRING_C3HC5"/>
</dbReference>
<dbReference type="CDD" id="cd16789">
    <property type="entry name" value="mRING-HC-C3HC5_MGRN1-like"/>
    <property type="match status" value="1"/>
</dbReference>
<keyword evidence="5" id="KW-0519">Myristate</keyword>
<evidence type="ECO:0000256" key="12">
    <source>
        <dbReference type="PROSITE-ProRule" id="PRU00175"/>
    </source>
</evidence>
<evidence type="ECO:0000313" key="16">
    <source>
        <dbReference type="Proteomes" id="UP000004994"/>
    </source>
</evidence>
<dbReference type="FunCoup" id="A0A3Q7IP86">
    <property type="interactions" value="1308"/>
</dbReference>
<dbReference type="GO" id="GO:0016567">
    <property type="term" value="P:protein ubiquitination"/>
    <property type="evidence" value="ECO:0000318"/>
    <property type="project" value="GO_Central"/>
</dbReference>
<keyword evidence="10" id="KW-0449">Lipoprotein</keyword>
<dbReference type="SMR" id="A0A3Q7IP86"/>
<dbReference type="GO" id="GO:0061630">
    <property type="term" value="F:ubiquitin protein ligase activity"/>
    <property type="evidence" value="ECO:0000318"/>
    <property type="project" value="GO_Central"/>
</dbReference>
<dbReference type="InParanoid" id="A0A3Q7IP86"/>
<evidence type="ECO:0000259" key="14">
    <source>
        <dbReference type="PROSITE" id="PS50089"/>
    </source>
</evidence>
<dbReference type="GO" id="GO:0008270">
    <property type="term" value="F:zinc ion binding"/>
    <property type="evidence" value="ECO:0007669"/>
    <property type="project" value="UniProtKB-KW"/>
</dbReference>
<evidence type="ECO:0000256" key="1">
    <source>
        <dbReference type="ARBA" id="ARBA00000900"/>
    </source>
</evidence>
<dbReference type="GeneID" id="101268819"/>
<evidence type="ECO:0000256" key="10">
    <source>
        <dbReference type="ARBA" id="ARBA00023288"/>
    </source>
</evidence>
<dbReference type="AlphaFoldDB" id="A0A3Q7IP86"/>
<dbReference type="Proteomes" id="UP000004994">
    <property type="component" value="Chromosome 10"/>
</dbReference>
<keyword evidence="9" id="KW-0862">Zinc</keyword>
<dbReference type="OMA" id="ANGPYQM"/>
<evidence type="ECO:0000256" key="3">
    <source>
        <dbReference type="ARBA" id="ARBA00012483"/>
    </source>
</evidence>
<comment type="catalytic activity">
    <reaction evidence="1">
        <text>S-ubiquitinyl-[E2 ubiquitin-conjugating enzyme]-L-cysteine + [acceptor protein]-L-lysine = [E2 ubiquitin-conjugating enzyme]-L-cysteine + N(6)-ubiquitinyl-[acceptor protein]-L-lysine.</text>
        <dbReference type="EC" id="2.3.2.27"/>
    </reaction>
</comment>
<feature type="region of interest" description="Disordered" evidence="13">
    <location>
        <begin position="1"/>
        <end position="30"/>
    </location>
</feature>
<evidence type="ECO:0000256" key="6">
    <source>
        <dbReference type="ARBA" id="ARBA00022723"/>
    </source>
</evidence>
<gene>
    <name evidence="15" type="primary">LOC101268819</name>
</gene>
<dbReference type="RefSeq" id="XP_010312342.2">
    <property type="nucleotide sequence ID" value="XM_010314040.4"/>
</dbReference>
<name>A0A3Q7IP86_SOLLC</name>
<dbReference type="Gramene" id="Solyc10g086080.2.1">
    <property type="protein sequence ID" value="Solyc10g086080.2.1"/>
    <property type="gene ID" value="Solyc10g086080.2"/>
</dbReference>
<keyword evidence="16" id="KW-1185">Reference proteome</keyword>
<evidence type="ECO:0000256" key="9">
    <source>
        <dbReference type="ARBA" id="ARBA00022833"/>
    </source>
</evidence>
<comment type="similarity">
    <text evidence="11">Belongs to the RING-type zinc finger family. LOG2 subfamily.</text>
</comment>
<dbReference type="Pfam" id="PF13920">
    <property type="entry name" value="zf-C3HC4_3"/>
    <property type="match status" value="1"/>
</dbReference>
<feature type="compositionally biased region" description="Basic residues" evidence="13">
    <location>
        <begin position="11"/>
        <end position="23"/>
    </location>
</feature>